<gene>
    <name evidence="2" type="ORF">SDC9_191195</name>
</gene>
<evidence type="ECO:0000256" key="1">
    <source>
        <dbReference type="SAM" id="MobiDB-lite"/>
    </source>
</evidence>
<protein>
    <submittedName>
        <fullName evidence="2">Uncharacterized protein</fullName>
    </submittedName>
</protein>
<organism evidence="2">
    <name type="scientific">bioreactor metagenome</name>
    <dbReference type="NCBI Taxonomy" id="1076179"/>
    <lineage>
        <taxon>unclassified sequences</taxon>
        <taxon>metagenomes</taxon>
        <taxon>ecological metagenomes</taxon>
    </lineage>
</organism>
<dbReference type="AlphaFoldDB" id="A0A645HX77"/>
<reference evidence="2" key="1">
    <citation type="submission" date="2019-08" db="EMBL/GenBank/DDBJ databases">
        <authorList>
            <person name="Kucharzyk K."/>
            <person name="Murdoch R.W."/>
            <person name="Higgins S."/>
            <person name="Loffler F."/>
        </authorList>
    </citation>
    <scope>NUCLEOTIDE SEQUENCE</scope>
</reference>
<feature type="region of interest" description="Disordered" evidence="1">
    <location>
        <begin position="1"/>
        <end position="27"/>
    </location>
</feature>
<comment type="caution">
    <text evidence="2">The sequence shown here is derived from an EMBL/GenBank/DDBJ whole genome shotgun (WGS) entry which is preliminary data.</text>
</comment>
<proteinExistence type="predicted"/>
<name>A0A645HX77_9ZZZZ</name>
<feature type="compositionally biased region" description="Basic and acidic residues" evidence="1">
    <location>
        <begin position="1"/>
        <end position="12"/>
    </location>
</feature>
<dbReference type="EMBL" id="VSSQ01102149">
    <property type="protein sequence ID" value="MPN43635.1"/>
    <property type="molecule type" value="Genomic_DNA"/>
</dbReference>
<feature type="compositionally biased region" description="Basic and acidic residues" evidence="1">
    <location>
        <begin position="73"/>
        <end position="84"/>
    </location>
</feature>
<sequence>MKFEKIGDKKGEQFLGSGSGRFQPLDDVPDQTARLFALRNQRERQPPGLDARLKFHRSKHFRLPVIEIVTHSRRQEHPLPRRQPDPAVVQHQRQRSGNADFQLPVVRVTMRSDPAPPGLLPVGAVKKFHR</sequence>
<evidence type="ECO:0000313" key="2">
    <source>
        <dbReference type="EMBL" id="MPN43635.1"/>
    </source>
</evidence>
<feature type="region of interest" description="Disordered" evidence="1">
    <location>
        <begin position="72"/>
        <end position="100"/>
    </location>
</feature>
<accession>A0A645HX77</accession>